<comment type="caution">
    <text evidence="2">The sequence shown here is derived from an EMBL/GenBank/DDBJ whole genome shotgun (WGS) entry which is preliminary data.</text>
</comment>
<protein>
    <recommendedName>
        <fullName evidence="4">Hepcidin</fullName>
    </recommendedName>
</protein>
<feature type="signal peptide" evidence="1">
    <location>
        <begin position="1"/>
        <end position="18"/>
    </location>
</feature>
<feature type="chain" id="PRO_5045397768" description="Hepcidin" evidence="1">
    <location>
        <begin position="19"/>
        <end position="78"/>
    </location>
</feature>
<gene>
    <name evidence="2" type="ORF">VKT23_006246</name>
</gene>
<evidence type="ECO:0000313" key="2">
    <source>
        <dbReference type="EMBL" id="KAK7464085.1"/>
    </source>
</evidence>
<reference evidence="2 3" key="1">
    <citation type="submission" date="2024-01" db="EMBL/GenBank/DDBJ databases">
        <title>A draft genome for the cacao thread blight pathogen Marasmiellus scandens.</title>
        <authorList>
            <person name="Baruah I.K."/>
            <person name="Leung J."/>
            <person name="Bukari Y."/>
            <person name="Amoako-Attah I."/>
            <person name="Meinhardt L.W."/>
            <person name="Bailey B.A."/>
            <person name="Cohen S.P."/>
        </authorList>
    </citation>
    <scope>NUCLEOTIDE SEQUENCE [LARGE SCALE GENOMIC DNA]</scope>
    <source>
        <strain evidence="2 3">GH-19</strain>
    </source>
</reference>
<dbReference type="EMBL" id="JBANRG010000008">
    <property type="protein sequence ID" value="KAK7464085.1"/>
    <property type="molecule type" value="Genomic_DNA"/>
</dbReference>
<keyword evidence="3" id="KW-1185">Reference proteome</keyword>
<keyword evidence="1" id="KW-0732">Signal</keyword>
<accession>A0ABR1JRL0</accession>
<evidence type="ECO:0000256" key="1">
    <source>
        <dbReference type="SAM" id="SignalP"/>
    </source>
</evidence>
<sequence length="78" mass="8602">MKTSFAFLFSLVIASVNAAAVQKRDDEGINTPTTHSEPMVLTATKVFPSMIEESPYMITVTSEVVWTQYPAPTESVNF</sequence>
<name>A0ABR1JRL0_9AGAR</name>
<evidence type="ECO:0008006" key="4">
    <source>
        <dbReference type="Google" id="ProtNLM"/>
    </source>
</evidence>
<organism evidence="2 3">
    <name type="scientific">Marasmiellus scandens</name>
    <dbReference type="NCBI Taxonomy" id="2682957"/>
    <lineage>
        <taxon>Eukaryota</taxon>
        <taxon>Fungi</taxon>
        <taxon>Dikarya</taxon>
        <taxon>Basidiomycota</taxon>
        <taxon>Agaricomycotina</taxon>
        <taxon>Agaricomycetes</taxon>
        <taxon>Agaricomycetidae</taxon>
        <taxon>Agaricales</taxon>
        <taxon>Marasmiineae</taxon>
        <taxon>Omphalotaceae</taxon>
        <taxon>Marasmiellus</taxon>
    </lineage>
</organism>
<evidence type="ECO:0000313" key="3">
    <source>
        <dbReference type="Proteomes" id="UP001498398"/>
    </source>
</evidence>
<dbReference type="Proteomes" id="UP001498398">
    <property type="component" value="Unassembled WGS sequence"/>
</dbReference>
<proteinExistence type="predicted"/>